<dbReference type="RefSeq" id="WP_189778371.1">
    <property type="nucleotide sequence ID" value="NZ_JACWEZ010000006.1"/>
</dbReference>
<feature type="transmembrane region" description="Helical" evidence="1">
    <location>
        <begin position="37"/>
        <end position="57"/>
    </location>
</feature>
<organism evidence="2 3">
    <name type="scientific">Virgibacillus halodenitrificans</name>
    <name type="common">Bacillus halodenitrificans</name>
    <dbReference type="NCBI Taxonomy" id="1482"/>
    <lineage>
        <taxon>Bacteria</taxon>
        <taxon>Bacillati</taxon>
        <taxon>Bacillota</taxon>
        <taxon>Bacilli</taxon>
        <taxon>Bacillales</taxon>
        <taxon>Bacillaceae</taxon>
        <taxon>Virgibacillus</taxon>
    </lineage>
</organism>
<proteinExistence type="predicted"/>
<keyword evidence="1" id="KW-0812">Transmembrane</keyword>
<gene>
    <name evidence="2" type="ORF">IC602_11775</name>
</gene>
<protein>
    <submittedName>
        <fullName evidence="2">Uncharacterized protein</fullName>
    </submittedName>
</protein>
<keyword evidence="1" id="KW-1133">Transmembrane helix</keyword>
<keyword evidence="1" id="KW-0472">Membrane</keyword>
<keyword evidence="3" id="KW-1185">Reference proteome</keyword>
<name>A0ABR7VMZ3_VIRHA</name>
<evidence type="ECO:0000313" key="2">
    <source>
        <dbReference type="EMBL" id="MBD1223275.1"/>
    </source>
</evidence>
<comment type="caution">
    <text evidence="2">The sequence shown here is derived from an EMBL/GenBank/DDBJ whole genome shotgun (WGS) entry which is preliminary data.</text>
</comment>
<dbReference type="Proteomes" id="UP000621631">
    <property type="component" value="Unassembled WGS sequence"/>
</dbReference>
<evidence type="ECO:0000256" key="1">
    <source>
        <dbReference type="SAM" id="Phobius"/>
    </source>
</evidence>
<sequence>MKKIKKNFESIYIFLLLIFFVVILLSLWVLYDEITLNTVILVLGSLFGIAMGSFLTGRHAFNTFKNQVVLKELDEQRQIEIKQEKYNIYLSIHLNIILNNVRSIEYFMNLEIGHNNYNVNPTEEIKKSINEIKEVIKQLFQIDPSYISKDNYRLLGKIYSIKSDIENSFNGYLATEEEESIMLSKNVIKKSQNLIKLIGE</sequence>
<dbReference type="EMBL" id="JACWEZ010000006">
    <property type="protein sequence ID" value="MBD1223275.1"/>
    <property type="molecule type" value="Genomic_DNA"/>
</dbReference>
<reference evidence="2 3" key="1">
    <citation type="submission" date="2020-09" db="EMBL/GenBank/DDBJ databases">
        <title>Draft Genome Sequences of Oil-Oxidizing Bacteria Halomonas titanicae, Marinobacter lutaoensis, and Virgibacillus halodenitrificans Isolated from Highly Saline Environments.</title>
        <authorList>
            <person name="Grouzdev D.S."/>
            <person name="Sokolova D.S."/>
            <person name="Semenova E.M."/>
            <person name="Borzenkov I.A."/>
            <person name="Bidzhieva S.K."/>
            <person name="Poltaraus A.B."/>
            <person name="Nazina T.N."/>
        </authorList>
    </citation>
    <scope>NUCLEOTIDE SEQUENCE [LARGE SCALE GENOMIC DNA]</scope>
    <source>
        <strain evidence="2 3">VKM B-3472D</strain>
    </source>
</reference>
<evidence type="ECO:0000313" key="3">
    <source>
        <dbReference type="Proteomes" id="UP000621631"/>
    </source>
</evidence>
<accession>A0ABR7VMZ3</accession>
<feature type="transmembrane region" description="Helical" evidence="1">
    <location>
        <begin position="12"/>
        <end position="31"/>
    </location>
</feature>